<dbReference type="Gene3D" id="2.40.50.100">
    <property type="match status" value="1"/>
</dbReference>
<dbReference type="NCBIfam" id="TIGR01730">
    <property type="entry name" value="RND_mfp"/>
    <property type="match status" value="1"/>
</dbReference>
<organism evidence="4 5">
    <name type="scientific">Mucilaginibacter rigui</name>
    <dbReference type="NCBI Taxonomy" id="534635"/>
    <lineage>
        <taxon>Bacteria</taxon>
        <taxon>Pseudomonadati</taxon>
        <taxon>Bacteroidota</taxon>
        <taxon>Sphingobacteriia</taxon>
        <taxon>Sphingobacteriales</taxon>
        <taxon>Sphingobacteriaceae</taxon>
        <taxon>Mucilaginibacter</taxon>
    </lineage>
</organism>
<dbReference type="Gene3D" id="2.40.420.20">
    <property type="match status" value="1"/>
</dbReference>
<keyword evidence="3" id="KW-0175">Coiled coil</keyword>
<evidence type="ECO:0000313" key="5">
    <source>
        <dbReference type="Proteomes" id="UP000618754"/>
    </source>
</evidence>
<dbReference type="SUPFAM" id="SSF111369">
    <property type="entry name" value="HlyD-like secretion proteins"/>
    <property type="match status" value="1"/>
</dbReference>
<evidence type="ECO:0000256" key="3">
    <source>
        <dbReference type="SAM" id="Coils"/>
    </source>
</evidence>
<evidence type="ECO:0000256" key="1">
    <source>
        <dbReference type="ARBA" id="ARBA00009477"/>
    </source>
</evidence>
<evidence type="ECO:0000313" key="4">
    <source>
        <dbReference type="EMBL" id="MBD1384622.1"/>
    </source>
</evidence>
<dbReference type="EMBL" id="JACWMW010000001">
    <property type="protein sequence ID" value="MBD1384622.1"/>
    <property type="molecule type" value="Genomic_DNA"/>
</dbReference>
<dbReference type="InterPro" id="IPR051909">
    <property type="entry name" value="MFP_Cation_Efflux"/>
</dbReference>
<gene>
    <name evidence="4" type="ORF">IDJ75_04970</name>
</gene>
<protein>
    <submittedName>
        <fullName evidence="4">Efflux RND transporter periplasmic adaptor subunit</fullName>
    </submittedName>
</protein>
<reference evidence="4 5" key="1">
    <citation type="submission" date="2020-09" db="EMBL/GenBank/DDBJ databases">
        <title>Novel species of Mucilaginibacter isolated from a glacier on the Tibetan Plateau.</title>
        <authorList>
            <person name="Liu Q."/>
            <person name="Xin Y.-H."/>
        </authorList>
    </citation>
    <scope>NUCLEOTIDE SEQUENCE [LARGE SCALE GENOMIC DNA]</scope>
    <source>
        <strain evidence="4 5">CGMCC 1.13878</strain>
    </source>
</reference>
<comment type="caution">
    <text evidence="4">The sequence shown here is derived from an EMBL/GenBank/DDBJ whole genome shotgun (WGS) entry which is preliminary data.</text>
</comment>
<keyword evidence="2" id="KW-0813">Transport</keyword>
<accession>A0ABR7X203</accession>
<name>A0ABR7X203_9SPHI</name>
<proteinExistence type="inferred from homology"/>
<dbReference type="PANTHER" id="PTHR30097">
    <property type="entry name" value="CATION EFFLUX SYSTEM PROTEIN CUSB"/>
    <property type="match status" value="1"/>
</dbReference>
<keyword evidence="5" id="KW-1185">Reference proteome</keyword>
<comment type="similarity">
    <text evidence="1">Belongs to the membrane fusion protein (MFP) (TC 8.A.1) family.</text>
</comment>
<dbReference type="PANTHER" id="PTHR30097:SF4">
    <property type="entry name" value="SLR6042 PROTEIN"/>
    <property type="match status" value="1"/>
</dbReference>
<feature type="coiled-coil region" evidence="3">
    <location>
        <begin position="111"/>
        <end position="169"/>
    </location>
</feature>
<dbReference type="Proteomes" id="UP000618754">
    <property type="component" value="Unassembled WGS sequence"/>
</dbReference>
<dbReference type="Gene3D" id="1.10.287.470">
    <property type="entry name" value="Helix hairpin bin"/>
    <property type="match status" value="1"/>
</dbReference>
<dbReference type="InterPro" id="IPR006143">
    <property type="entry name" value="RND_pump_MFP"/>
</dbReference>
<evidence type="ECO:0000256" key="2">
    <source>
        <dbReference type="ARBA" id="ARBA00022448"/>
    </source>
</evidence>
<dbReference type="PROSITE" id="PS51257">
    <property type="entry name" value="PROKAR_LIPOPROTEIN"/>
    <property type="match status" value="1"/>
</dbReference>
<dbReference type="Gene3D" id="2.40.30.170">
    <property type="match status" value="1"/>
</dbReference>
<sequence>MKSIIYLSALVLTLSACGGKKPAAETTDSAVNPNIVTLTAAQLENAAITTGKIEQKEISSILKLNGKIDVPPQNMVSISVPLGGYLKSTKLLPGMHVNKGEAIAVIEDQQYIQLQQDYLTAKARIAYLENEYNRQKDLNQSKASSDKVFQQAEAEYRSQQVLIASLAEKLQLIGINARNISAAKISRSVNIYSPISGFISKVNVNIGKYVSPTEVLFELVNPTDIHLALKVYEKDLDKLYIGQKLVAYTNNQPEKKHEAEILLIGRDLSADRNADVHCHFENYDKTLVPGTYMNADIQVKNTRAYVISNEAIVQFEGKQYIYKVIGNRQFEMTQVNTGESENGFTEILSPAKDMTPNAVFVTKGAYSLLMMMKNKAE</sequence>
<dbReference type="RefSeq" id="WP_191174484.1">
    <property type="nucleotide sequence ID" value="NZ_JACWMW010000001.1"/>
</dbReference>